<name>A0A0R2ACE5_9LACO</name>
<dbReference type="EMBL" id="AYYP01000030">
    <property type="protein sequence ID" value="KRM64527.1"/>
    <property type="molecule type" value="Genomic_DNA"/>
</dbReference>
<comment type="caution">
    <text evidence="3">The sequence shown here is derived from an EMBL/GenBank/DDBJ whole genome shotgun (WGS) entry which is preliminary data.</text>
</comment>
<feature type="transmembrane region" description="Helical" evidence="1">
    <location>
        <begin position="129"/>
        <end position="149"/>
    </location>
</feature>
<gene>
    <name evidence="3" type="ORF">FC14_GL001803</name>
</gene>
<keyword evidence="1" id="KW-0472">Membrane</keyword>
<keyword evidence="1" id="KW-1133">Transmembrane helix</keyword>
<dbReference type="Proteomes" id="UP000051008">
    <property type="component" value="Unassembled WGS sequence"/>
</dbReference>
<sequence length="211" mass="23509">MASKNKAHLLKASCFLTGFLILAVLVHTNNVLVTNFDTAIQTLLKPLTNPTNTRIVEFITNLGGPVMATIFSLLVIICVYLKYSTRDAIWALVTLASGNLLVFLVKNLMQRPRPSDKLVAIGGFSFPSGHTFGTTIFILFIVYLLIVHFQSRNVRLSLTCLAAIWALLIALSRIYLHVHYPSDVLASFLLAGFTWQVARMFQPKSSWHTQS</sequence>
<dbReference type="SUPFAM" id="SSF48317">
    <property type="entry name" value="Acid phosphatase/Vanadium-dependent haloperoxidase"/>
    <property type="match status" value="1"/>
</dbReference>
<feature type="domain" description="Phosphatidic acid phosphatase type 2/haloperoxidase" evidence="2">
    <location>
        <begin position="85"/>
        <end position="199"/>
    </location>
</feature>
<dbReference type="AlphaFoldDB" id="A0A0R2ACE5"/>
<dbReference type="InterPro" id="IPR036938">
    <property type="entry name" value="PAP2/HPO_sf"/>
</dbReference>
<dbReference type="PATRIC" id="fig|1423718.3.peg.1875"/>
<dbReference type="InterPro" id="IPR000326">
    <property type="entry name" value="PAP2/HPO"/>
</dbReference>
<evidence type="ECO:0000313" key="4">
    <source>
        <dbReference type="Proteomes" id="UP000051008"/>
    </source>
</evidence>
<dbReference type="RefSeq" id="WP_056976645.1">
    <property type="nucleotide sequence ID" value="NZ_AYYP01000030.1"/>
</dbReference>
<protein>
    <recommendedName>
        <fullName evidence="2">Phosphatidic acid phosphatase type 2/haloperoxidase domain-containing protein</fullName>
    </recommendedName>
</protein>
<keyword evidence="4" id="KW-1185">Reference proteome</keyword>
<feature type="transmembrane region" description="Helical" evidence="1">
    <location>
        <begin position="156"/>
        <end position="178"/>
    </location>
</feature>
<dbReference type="OrthoDB" id="9789113at2"/>
<feature type="transmembrane region" description="Helical" evidence="1">
    <location>
        <begin position="88"/>
        <end position="109"/>
    </location>
</feature>
<dbReference type="CDD" id="cd03392">
    <property type="entry name" value="PAP2_like_2"/>
    <property type="match status" value="1"/>
</dbReference>
<organism evidence="3 4">
    <name type="scientific">Ligilactobacillus agilis DSM 20509</name>
    <dbReference type="NCBI Taxonomy" id="1423718"/>
    <lineage>
        <taxon>Bacteria</taxon>
        <taxon>Bacillati</taxon>
        <taxon>Bacillota</taxon>
        <taxon>Bacilli</taxon>
        <taxon>Lactobacillales</taxon>
        <taxon>Lactobacillaceae</taxon>
        <taxon>Ligilactobacillus</taxon>
    </lineage>
</organism>
<proteinExistence type="predicted"/>
<keyword evidence="1" id="KW-0812">Transmembrane</keyword>
<dbReference type="PANTHER" id="PTHR14969">
    <property type="entry name" value="SPHINGOSINE-1-PHOSPHATE PHOSPHOHYDROLASE"/>
    <property type="match status" value="1"/>
</dbReference>
<accession>A0A0R2ACE5</accession>
<dbReference type="Pfam" id="PF01569">
    <property type="entry name" value="PAP2"/>
    <property type="match status" value="1"/>
</dbReference>
<evidence type="ECO:0000259" key="2">
    <source>
        <dbReference type="SMART" id="SM00014"/>
    </source>
</evidence>
<evidence type="ECO:0000256" key="1">
    <source>
        <dbReference type="SAM" id="Phobius"/>
    </source>
</evidence>
<feature type="transmembrane region" description="Helical" evidence="1">
    <location>
        <begin position="62"/>
        <end position="81"/>
    </location>
</feature>
<reference evidence="3 4" key="1">
    <citation type="journal article" date="2015" name="Genome Announc.">
        <title>Expanding the biotechnology potential of lactobacilli through comparative genomics of 213 strains and associated genera.</title>
        <authorList>
            <person name="Sun Z."/>
            <person name="Harris H.M."/>
            <person name="McCann A."/>
            <person name="Guo C."/>
            <person name="Argimon S."/>
            <person name="Zhang W."/>
            <person name="Yang X."/>
            <person name="Jeffery I.B."/>
            <person name="Cooney J.C."/>
            <person name="Kagawa T.F."/>
            <person name="Liu W."/>
            <person name="Song Y."/>
            <person name="Salvetti E."/>
            <person name="Wrobel A."/>
            <person name="Rasinkangas P."/>
            <person name="Parkhill J."/>
            <person name="Rea M.C."/>
            <person name="O'Sullivan O."/>
            <person name="Ritari J."/>
            <person name="Douillard F.P."/>
            <person name="Paul Ross R."/>
            <person name="Yang R."/>
            <person name="Briner A.E."/>
            <person name="Felis G.E."/>
            <person name="de Vos W.M."/>
            <person name="Barrangou R."/>
            <person name="Klaenhammer T.R."/>
            <person name="Caufield P.W."/>
            <person name="Cui Y."/>
            <person name="Zhang H."/>
            <person name="O'Toole P.W."/>
        </authorList>
    </citation>
    <scope>NUCLEOTIDE SEQUENCE [LARGE SCALE GENOMIC DNA]</scope>
    <source>
        <strain evidence="3 4">DSM 20509</strain>
    </source>
</reference>
<dbReference type="Gene3D" id="1.20.144.10">
    <property type="entry name" value="Phosphatidic acid phosphatase type 2/haloperoxidase"/>
    <property type="match status" value="2"/>
</dbReference>
<dbReference type="GeneID" id="75136416"/>
<evidence type="ECO:0000313" key="3">
    <source>
        <dbReference type="EMBL" id="KRM64527.1"/>
    </source>
</evidence>
<dbReference type="PANTHER" id="PTHR14969:SF13">
    <property type="entry name" value="AT30094P"/>
    <property type="match status" value="1"/>
</dbReference>
<dbReference type="SMART" id="SM00014">
    <property type="entry name" value="acidPPc"/>
    <property type="match status" value="1"/>
</dbReference>